<reference evidence="1" key="1">
    <citation type="submission" date="2022-07" db="EMBL/GenBank/DDBJ databases">
        <title>Phylogenomic reconstructions and comparative analyses of Kickxellomycotina fungi.</title>
        <authorList>
            <person name="Reynolds N.K."/>
            <person name="Stajich J.E."/>
            <person name="Barry K."/>
            <person name="Grigoriev I.V."/>
            <person name="Crous P."/>
            <person name="Smith M.E."/>
        </authorList>
    </citation>
    <scope>NUCLEOTIDE SEQUENCE</scope>
    <source>
        <strain evidence="1">CBS 102833</strain>
    </source>
</reference>
<name>A0ACC1LPS8_9FUNG</name>
<dbReference type="Proteomes" id="UP001140096">
    <property type="component" value="Unassembled WGS sequence"/>
</dbReference>
<organism evidence="1 2">
    <name type="scientific">Coemansia furcata</name>
    <dbReference type="NCBI Taxonomy" id="417177"/>
    <lineage>
        <taxon>Eukaryota</taxon>
        <taxon>Fungi</taxon>
        <taxon>Fungi incertae sedis</taxon>
        <taxon>Zoopagomycota</taxon>
        <taxon>Kickxellomycotina</taxon>
        <taxon>Kickxellomycetes</taxon>
        <taxon>Kickxellales</taxon>
        <taxon>Kickxellaceae</taxon>
        <taxon>Coemansia</taxon>
    </lineage>
</organism>
<accession>A0ACC1LPS8</accession>
<sequence length="210" mass="23764">MDYRPKGSDDSTCIDIALVNSKYSADVVSHIKPSYYRLLAIFEVKKGKGKTNIRTVVIKDVFAFAKPIASQDNHDEVKMLKKIWAIFQDNNPNDILFPKIVVGSHILHWDISDNNILVVRKNGTVCRLLIDFDCAIDISEAKKGTHGKVTGTFPFMSLNNLTKSDVMCTSLDDWELMLYLLCWYAMIGFGANDKCLLVQESLEKLPIAQW</sequence>
<protein>
    <submittedName>
        <fullName evidence="1">Uncharacterized protein</fullName>
    </submittedName>
</protein>
<dbReference type="EMBL" id="JANBUP010000114">
    <property type="protein sequence ID" value="KAJ2813038.1"/>
    <property type="molecule type" value="Genomic_DNA"/>
</dbReference>
<keyword evidence="2" id="KW-1185">Reference proteome</keyword>
<evidence type="ECO:0000313" key="2">
    <source>
        <dbReference type="Proteomes" id="UP001140096"/>
    </source>
</evidence>
<evidence type="ECO:0000313" key="1">
    <source>
        <dbReference type="EMBL" id="KAJ2813038.1"/>
    </source>
</evidence>
<comment type="caution">
    <text evidence="1">The sequence shown here is derived from an EMBL/GenBank/DDBJ whole genome shotgun (WGS) entry which is preliminary data.</text>
</comment>
<gene>
    <name evidence="1" type="ORF">H4S07_000973</name>
</gene>
<proteinExistence type="predicted"/>